<dbReference type="InterPro" id="IPR036597">
    <property type="entry name" value="Fido-like_dom_sf"/>
</dbReference>
<dbReference type="PROSITE" id="PS51459">
    <property type="entry name" value="FIDO"/>
    <property type="match status" value="1"/>
</dbReference>
<feature type="binding site" evidence="1">
    <location>
        <begin position="193"/>
        <end position="200"/>
    </location>
    <ligand>
        <name>ATP</name>
        <dbReference type="ChEBI" id="CHEBI:30616"/>
    </ligand>
</feature>
<dbReference type="Gene3D" id="1.10.3290.10">
    <property type="entry name" value="Fido-like domain"/>
    <property type="match status" value="1"/>
</dbReference>
<keyword evidence="1" id="KW-0067">ATP-binding</keyword>
<organism evidence="3 4">
    <name type="scientific">Polysphondylium violaceum</name>
    <dbReference type="NCBI Taxonomy" id="133409"/>
    <lineage>
        <taxon>Eukaryota</taxon>
        <taxon>Amoebozoa</taxon>
        <taxon>Evosea</taxon>
        <taxon>Eumycetozoa</taxon>
        <taxon>Dictyostelia</taxon>
        <taxon>Dictyosteliales</taxon>
        <taxon>Dictyosteliaceae</taxon>
        <taxon>Polysphondylium</taxon>
    </lineage>
</organism>
<evidence type="ECO:0000256" key="1">
    <source>
        <dbReference type="PIRSR" id="PIRSR640198-2"/>
    </source>
</evidence>
<sequence>MTPLPREPAHRIENSQLKKLDNEPAFKVIVNKEYWNSAAILFVYHSNRLSKLDHSITHTTRIINSFVKHQFNCESDIIKILEQKPLMRREIIQHYCLMKEIFEGIKKYMLLSVELIQSWHRVLMDHIITNKGQYRAEEIVSENHIFIECQQIPKMMDSLVRQYNEYRAQSKQSPYALAAWLSHSFLCINPFSDGNGRLSRILENYVLFSYGFPCPVSCPTHDHEEYQQALSLADRDFVNGRNTSLLAHVILKNSNSIYNNYLLNKILENEFQ</sequence>
<keyword evidence="1" id="KW-0547">Nucleotide-binding</keyword>
<dbReference type="Proteomes" id="UP000695562">
    <property type="component" value="Unassembled WGS sequence"/>
</dbReference>
<reference evidence="3" key="1">
    <citation type="submission" date="2020-01" db="EMBL/GenBank/DDBJ databases">
        <title>Development of genomics and gene disruption for Polysphondylium violaceum indicates a role for the polyketide synthase stlB in stalk morphogenesis.</title>
        <authorList>
            <person name="Narita B."/>
            <person name="Kawabe Y."/>
            <person name="Kin K."/>
            <person name="Saito T."/>
            <person name="Gibbs R."/>
            <person name="Kuspa A."/>
            <person name="Muzny D."/>
            <person name="Queller D."/>
            <person name="Richards S."/>
            <person name="Strassman J."/>
            <person name="Sucgang R."/>
            <person name="Worley K."/>
            <person name="Schaap P."/>
        </authorList>
    </citation>
    <scope>NUCLEOTIDE SEQUENCE</scope>
    <source>
        <strain evidence="3">QSvi11</strain>
    </source>
</reference>
<dbReference type="OrthoDB" id="19545at2759"/>
<comment type="caution">
    <text evidence="3">The sequence shown here is derived from an EMBL/GenBank/DDBJ whole genome shotgun (WGS) entry which is preliminary data.</text>
</comment>
<dbReference type="InterPro" id="IPR003812">
    <property type="entry name" value="Fido"/>
</dbReference>
<dbReference type="PANTHER" id="PTHR13504:SF38">
    <property type="entry name" value="FIDO DOMAIN-CONTAINING PROTEIN"/>
    <property type="match status" value="1"/>
</dbReference>
<keyword evidence="4" id="KW-1185">Reference proteome</keyword>
<dbReference type="EMBL" id="AJWJ01000352">
    <property type="protein sequence ID" value="KAF2071670.1"/>
    <property type="molecule type" value="Genomic_DNA"/>
</dbReference>
<protein>
    <recommendedName>
        <fullName evidence="2">Fido domain-containing protein</fullName>
    </recommendedName>
</protein>
<feature type="domain" description="Fido" evidence="2">
    <location>
        <begin position="111"/>
        <end position="252"/>
    </location>
</feature>
<dbReference type="GO" id="GO:0005524">
    <property type="term" value="F:ATP binding"/>
    <property type="evidence" value="ECO:0007669"/>
    <property type="project" value="UniProtKB-KW"/>
</dbReference>
<evidence type="ECO:0000259" key="2">
    <source>
        <dbReference type="PROSITE" id="PS51459"/>
    </source>
</evidence>
<dbReference type="Pfam" id="PF02661">
    <property type="entry name" value="Fic"/>
    <property type="match status" value="1"/>
</dbReference>
<gene>
    <name evidence="3" type="ORF">CYY_007024</name>
</gene>
<proteinExistence type="predicted"/>
<dbReference type="InterPro" id="IPR040198">
    <property type="entry name" value="Fido_containing"/>
</dbReference>
<dbReference type="SUPFAM" id="SSF140931">
    <property type="entry name" value="Fic-like"/>
    <property type="match status" value="1"/>
</dbReference>
<name>A0A8J4UXX4_9MYCE</name>
<dbReference type="AlphaFoldDB" id="A0A8J4UXX4"/>
<accession>A0A8J4UXX4</accession>
<evidence type="ECO:0000313" key="3">
    <source>
        <dbReference type="EMBL" id="KAF2071670.1"/>
    </source>
</evidence>
<dbReference type="PANTHER" id="PTHR13504">
    <property type="entry name" value="FIDO DOMAIN-CONTAINING PROTEIN DDB_G0283145"/>
    <property type="match status" value="1"/>
</dbReference>
<evidence type="ECO:0000313" key="4">
    <source>
        <dbReference type="Proteomes" id="UP000695562"/>
    </source>
</evidence>